<dbReference type="PANTHER" id="PTHR34456:SF13">
    <property type="entry name" value="REVERSE TRANSCRIPTASE DOMAIN-CONTAINING PROTEIN"/>
    <property type="match status" value="1"/>
</dbReference>
<sequence length="716" mass="80212">MGPKGLFYYLKECQKRVIFFLGDCKVTFNAKAPYVKCDRHGLPTVIPGLIRSEIITFKEGGLIGNKSITVCILTLLSMYQVFNNKARPNLKSILLPFEGLTKSFEISKLKRAVRMLNIGKLNLKRPRLLFIEKASPNASKASWGSSIDAIAFIFYPRTLIAYVMYAIRVPGGFRWVLWLGFLILLGLPLVCFLLTYFFMSKLLFGDQWEPFPIMAKLSVVHDKAGKARIVGITNWWIQVLLEPLHNAIFEKLRLIPMDGTFDQTKPIINLVNSVPEGTTFHSFDLSSATDRLPVEVQADILNIILPGMGTLWKALLGSLWWQWKSLNKRVPLKLYQYAVGQPMGAYSSWAMLALSHHVLVQLAAKNAGYSKTFTLYAVLGDDIVIADDNVAREYLVIMKSLGVSINLGKSLISTRICEFAKRWIGPGVDVSPLGAGLILQTGRTKTFLAALLTQMHTIGIIPNLDTTLVAITSLPDQLKGQERSALWAAFGLNSFFLKGSHIGNDNFMSLLKWCFTQQGSLTSTISLVKASLVDSIYKDKVKAQSNLDSAVSIFLENFWKTQCSKGWPNRILEFLLKIFSPGVWVYWYEFIQQQIRLDEAEISVSQDFTIEGLRHTLDNLPFAINVSNIDWWDVKAVKDAMGRFERIIKEYESLNYAVNGVALKSLLGAVTIGYNYSANKGITPTLNIKLKNVKSKPKVSKKNNSTSGVSKTNSVR</sequence>
<dbReference type="InterPro" id="IPR043502">
    <property type="entry name" value="DNA/RNA_pol_sf"/>
</dbReference>
<dbReference type="InterPro" id="IPR008686">
    <property type="entry name" value="RNA_pol_mitovir"/>
</dbReference>
<keyword evidence="2" id="KW-0808">Transferase</keyword>
<dbReference type="PANTHER" id="PTHR34456">
    <property type="entry name" value="MITOVIRUS RNA-DEPENDENT RNA POLYMERASE"/>
    <property type="match status" value="1"/>
</dbReference>
<dbReference type="EMBL" id="KP900911">
    <property type="protein sequence ID" value="ALD89121.1"/>
    <property type="molecule type" value="Genomic_RNA"/>
</dbReference>
<evidence type="ECO:0000256" key="1">
    <source>
        <dbReference type="ARBA" id="ARBA00022484"/>
    </source>
</evidence>
<feature type="region of interest" description="Disordered" evidence="4">
    <location>
        <begin position="695"/>
        <end position="716"/>
    </location>
</feature>
<dbReference type="Pfam" id="PF05919">
    <property type="entry name" value="Mitovir_RNA_pol"/>
    <property type="match status" value="1"/>
</dbReference>
<proteinExistence type="predicted"/>
<feature type="transmembrane region" description="Helical" evidence="5">
    <location>
        <begin position="175"/>
        <end position="198"/>
    </location>
</feature>
<keyword evidence="5" id="KW-0472">Membrane</keyword>
<protein>
    <submittedName>
        <fullName evidence="6">RNA-dependent RNA polymerase</fullName>
    </submittedName>
</protein>
<feature type="transmembrane region" description="Helical" evidence="5">
    <location>
        <begin position="149"/>
        <end position="169"/>
    </location>
</feature>
<evidence type="ECO:0000256" key="4">
    <source>
        <dbReference type="SAM" id="MobiDB-lite"/>
    </source>
</evidence>
<evidence type="ECO:0000256" key="5">
    <source>
        <dbReference type="SAM" id="Phobius"/>
    </source>
</evidence>
<keyword evidence="5" id="KW-0812">Transmembrane</keyword>
<keyword evidence="5" id="KW-1133">Transmembrane helix</keyword>
<evidence type="ECO:0000256" key="2">
    <source>
        <dbReference type="ARBA" id="ARBA00022679"/>
    </source>
</evidence>
<name>A0A0M4L081_9VIRU</name>
<dbReference type="GO" id="GO:0003968">
    <property type="term" value="F:RNA-directed RNA polymerase activity"/>
    <property type="evidence" value="ECO:0007669"/>
    <property type="project" value="UniProtKB-KW"/>
</dbReference>
<keyword evidence="3" id="KW-0548">Nucleotidyltransferase</keyword>
<accession>A0A0M4L081</accession>
<organism evidence="6">
    <name type="scientific">Rhizoctonia solani mitovirus 2</name>
    <dbReference type="NCBI Taxonomy" id="1708337"/>
    <lineage>
        <taxon>Viruses</taxon>
        <taxon>Riboviria</taxon>
        <taxon>Orthornavirae</taxon>
        <taxon>Lenarviricota</taxon>
        <taxon>Howeltoviricetes</taxon>
        <taxon>Cryppavirales</taxon>
        <taxon>Mitoviridae</taxon>
        <taxon>Mitovirus</taxon>
    </lineage>
</organism>
<keyword evidence="1 6" id="KW-0696">RNA-directed RNA polymerase</keyword>
<dbReference type="SUPFAM" id="SSF56672">
    <property type="entry name" value="DNA/RNA polymerases"/>
    <property type="match status" value="1"/>
</dbReference>
<evidence type="ECO:0000313" key="6">
    <source>
        <dbReference type="EMBL" id="ALD89121.1"/>
    </source>
</evidence>
<reference evidence="6" key="1">
    <citation type="journal article" date="2016" name="J. Virol.">
        <title>Identification of diverse mycoviruses through metatranscriptomics characterization of the viromes of five major fungal plant pathogens.</title>
        <authorList>
            <person name="Marzano S.-Y.L."/>
            <person name="Nelson B.D."/>
            <person name="Ajayi-Oyetunde O."/>
            <person name="Bradley C.A."/>
            <person name="Hughes T.J."/>
            <person name="Hartman G.L."/>
            <person name="Eastburn D.M."/>
            <person name="Domier L.L."/>
        </authorList>
    </citation>
    <scope>NUCLEOTIDE SEQUENCE</scope>
    <source>
        <strain evidence="6">W2-2-15b</strain>
    </source>
</reference>
<evidence type="ECO:0000256" key="3">
    <source>
        <dbReference type="ARBA" id="ARBA00022695"/>
    </source>
</evidence>